<evidence type="ECO:0000313" key="3">
    <source>
        <dbReference type="EMBL" id="RKO95028.1"/>
    </source>
</evidence>
<evidence type="ECO:0000313" key="4">
    <source>
        <dbReference type="Proteomes" id="UP000268535"/>
    </source>
</evidence>
<protein>
    <recommendedName>
        <fullName evidence="2">ATPase AAA-type core domain-containing protein</fullName>
    </recommendedName>
</protein>
<name>A0A4P9WSS6_9FUNG</name>
<dbReference type="PANTHER" id="PTHR23389:SF6">
    <property type="entry name" value="REPLICATION FACTOR C SUBUNIT 1"/>
    <property type="match status" value="1"/>
</dbReference>
<dbReference type="GO" id="GO:0016887">
    <property type="term" value="F:ATP hydrolysis activity"/>
    <property type="evidence" value="ECO:0007669"/>
    <property type="project" value="InterPro"/>
</dbReference>
<evidence type="ECO:0000259" key="2">
    <source>
        <dbReference type="Pfam" id="PF00004"/>
    </source>
</evidence>
<evidence type="ECO:0000256" key="1">
    <source>
        <dbReference type="ARBA" id="ARBA00022705"/>
    </source>
</evidence>
<dbReference type="EMBL" id="ML013488">
    <property type="protein sequence ID" value="RKO95028.1"/>
    <property type="molecule type" value="Genomic_DNA"/>
</dbReference>
<dbReference type="AlphaFoldDB" id="A0A4P9WSS6"/>
<keyword evidence="1" id="KW-0235">DNA replication</keyword>
<sequence length="93" mass="9889">MQQGVFKRSFKDDTAGYRAVLLSGPPGIGKTSAAHLAAKLTGRDVLEFNASDTRSKKSMDAIVRETVTANHDPAAPRKLVLVMDEVDGMSAGD</sequence>
<accession>A0A4P9WSS6</accession>
<proteinExistence type="predicted"/>
<feature type="domain" description="ATPase AAA-type core" evidence="2">
    <location>
        <begin position="20"/>
        <end position="90"/>
    </location>
</feature>
<dbReference type="GO" id="GO:0006260">
    <property type="term" value="P:DNA replication"/>
    <property type="evidence" value="ECO:0007669"/>
    <property type="project" value="UniProtKB-KW"/>
</dbReference>
<dbReference type="PANTHER" id="PTHR23389">
    <property type="entry name" value="CHROMOSOME TRANSMISSION FIDELITY FACTOR 18"/>
    <property type="match status" value="1"/>
</dbReference>
<dbReference type="Pfam" id="PF00004">
    <property type="entry name" value="AAA"/>
    <property type="match status" value="1"/>
</dbReference>
<reference evidence="4" key="1">
    <citation type="journal article" date="2018" name="Nat. Microbiol.">
        <title>Leveraging single-cell genomics to expand the fungal tree of life.</title>
        <authorList>
            <person name="Ahrendt S.R."/>
            <person name="Quandt C.A."/>
            <person name="Ciobanu D."/>
            <person name="Clum A."/>
            <person name="Salamov A."/>
            <person name="Andreopoulos B."/>
            <person name="Cheng J.F."/>
            <person name="Woyke T."/>
            <person name="Pelin A."/>
            <person name="Henrissat B."/>
            <person name="Reynolds N.K."/>
            <person name="Benny G.L."/>
            <person name="Smith M.E."/>
            <person name="James T.Y."/>
            <person name="Grigoriev I.V."/>
        </authorList>
    </citation>
    <scope>NUCLEOTIDE SEQUENCE [LARGE SCALE GENOMIC DNA]</scope>
    <source>
        <strain evidence="4">ATCC 52028</strain>
    </source>
</reference>
<dbReference type="GO" id="GO:0005634">
    <property type="term" value="C:nucleus"/>
    <property type="evidence" value="ECO:0007669"/>
    <property type="project" value="TreeGrafter"/>
</dbReference>
<dbReference type="GO" id="GO:0003677">
    <property type="term" value="F:DNA binding"/>
    <property type="evidence" value="ECO:0007669"/>
    <property type="project" value="TreeGrafter"/>
</dbReference>
<dbReference type="SUPFAM" id="SSF52540">
    <property type="entry name" value="P-loop containing nucleoside triphosphate hydrolases"/>
    <property type="match status" value="1"/>
</dbReference>
<dbReference type="CDD" id="cd00009">
    <property type="entry name" value="AAA"/>
    <property type="match status" value="1"/>
</dbReference>
<organism evidence="3 4">
    <name type="scientific">Caulochytrium protostelioides</name>
    <dbReference type="NCBI Taxonomy" id="1555241"/>
    <lineage>
        <taxon>Eukaryota</taxon>
        <taxon>Fungi</taxon>
        <taxon>Fungi incertae sedis</taxon>
        <taxon>Chytridiomycota</taxon>
        <taxon>Chytridiomycota incertae sedis</taxon>
        <taxon>Chytridiomycetes</taxon>
        <taxon>Caulochytriales</taxon>
        <taxon>Caulochytriaceae</taxon>
        <taxon>Caulochytrium</taxon>
    </lineage>
</organism>
<dbReference type="Proteomes" id="UP000268535">
    <property type="component" value="Unassembled WGS sequence"/>
</dbReference>
<gene>
    <name evidence="3" type="ORF">CAUPRSCDRAFT_9442</name>
</gene>
<feature type="non-terminal residue" evidence="3">
    <location>
        <position position="93"/>
    </location>
</feature>
<dbReference type="InterPro" id="IPR027417">
    <property type="entry name" value="P-loop_NTPase"/>
</dbReference>
<dbReference type="Gene3D" id="3.40.50.300">
    <property type="entry name" value="P-loop containing nucleotide triphosphate hydrolases"/>
    <property type="match status" value="1"/>
</dbReference>
<dbReference type="InterPro" id="IPR003959">
    <property type="entry name" value="ATPase_AAA_core"/>
</dbReference>
<dbReference type="GO" id="GO:0005524">
    <property type="term" value="F:ATP binding"/>
    <property type="evidence" value="ECO:0007669"/>
    <property type="project" value="InterPro"/>
</dbReference>